<dbReference type="InterPro" id="IPR036249">
    <property type="entry name" value="Thioredoxin-like_sf"/>
</dbReference>
<dbReference type="SFLD" id="SFLDG01151">
    <property type="entry name" value="Main.2:_Nu-like"/>
    <property type="match status" value="1"/>
</dbReference>
<evidence type="ECO:0000259" key="3">
    <source>
        <dbReference type="PROSITE" id="PS50404"/>
    </source>
</evidence>
<dbReference type="SFLD" id="SFLDG00358">
    <property type="entry name" value="Main_(cytGST)"/>
    <property type="match status" value="1"/>
</dbReference>
<evidence type="ECO:0000256" key="2">
    <source>
        <dbReference type="RuleBase" id="RU003494"/>
    </source>
</evidence>
<dbReference type="InterPro" id="IPR004045">
    <property type="entry name" value="Glutathione_S-Trfase_N"/>
</dbReference>
<evidence type="ECO:0000259" key="4">
    <source>
        <dbReference type="PROSITE" id="PS50405"/>
    </source>
</evidence>
<dbReference type="Pfam" id="PF00043">
    <property type="entry name" value="GST_C"/>
    <property type="match status" value="1"/>
</dbReference>
<dbReference type="CDD" id="cd03048">
    <property type="entry name" value="GST_N_Ure2p_like"/>
    <property type="match status" value="1"/>
</dbReference>
<gene>
    <name evidence="5" type="ORF">NKR23_g4299</name>
</gene>
<dbReference type="PROSITE" id="PS50405">
    <property type="entry name" value="GST_CTER"/>
    <property type="match status" value="1"/>
</dbReference>
<evidence type="ECO:0000313" key="6">
    <source>
        <dbReference type="Proteomes" id="UP001174694"/>
    </source>
</evidence>
<name>A0AA38VS02_9PEZI</name>
<dbReference type="PANTHER" id="PTHR44051">
    <property type="entry name" value="GLUTATHIONE S-TRANSFERASE-RELATED"/>
    <property type="match status" value="1"/>
</dbReference>
<dbReference type="Pfam" id="PF02798">
    <property type="entry name" value="GST_N"/>
    <property type="match status" value="1"/>
</dbReference>
<protein>
    <submittedName>
        <fullName evidence="5">Glutathione-s-transferase theta, gst</fullName>
    </submittedName>
</protein>
<dbReference type="SUPFAM" id="SSF52833">
    <property type="entry name" value="Thioredoxin-like"/>
    <property type="match status" value="1"/>
</dbReference>
<dbReference type="PANTHER" id="PTHR44051:SF3">
    <property type="entry name" value="TRANSCRIPTIONAL REGULATOR URE2"/>
    <property type="match status" value="1"/>
</dbReference>
<feature type="domain" description="GST C-terminal" evidence="4">
    <location>
        <begin position="93"/>
        <end position="222"/>
    </location>
</feature>
<dbReference type="InterPro" id="IPR036282">
    <property type="entry name" value="Glutathione-S-Trfase_C_sf"/>
</dbReference>
<dbReference type="InterPro" id="IPR010987">
    <property type="entry name" value="Glutathione-S-Trfase_C-like"/>
</dbReference>
<keyword evidence="6" id="KW-1185">Reference proteome</keyword>
<dbReference type="InterPro" id="IPR004046">
    <property type="entry name" value="GST_C"/>
</dbReference>
<evidence type="ECO:0000313" key="5">
    <source>
        <dbReference type="EMBL" id="KAJ9149222.1"/>
    </source>
</evidence>
<dbReference type="SUPFAM" id="SSF47616">
    <property type="entry name" value="GST C-terminal domain-like"/>
    <property type="match status" value="1"/>
</dbReference>
<sequence>MASLKPIKIYKSGPSPNPWKVAIILEELGLPYELVQTPFSEIKKEPFISLNPNGRLPAMIDPNRDDITLFESGAIIDYLVDVYDEDAKLHYTSFREKYLTRSWEHFQMSGQGPYFGQKGWFVLFHPEKVQSAIDRYDGEIRRVIGVVDAHLAKQGTPYLVGDRITYADLMFITWFRLAEDPVMSPDLDTTQWPRYRAWLDGMVARPAVARVLARQDEDRQALNKERAGSAAEAAK</sequence>
<dbReference type="InterPro" id="IPR040079">
    <property type="entry name" value="Glutathione_S-Trfase"/>
</dbReference>
<dbReference type="Proteomes" id="UP001174694">
    <property type="component" value="Unassembled WGS sequence"/>
</dbReference>
<dbReference type="PROSITE" id="PS50404">
    <property type="entry name" value="GST_NTER"/>
    <property type="match status" value="1"/>
</dbReference>
<dbReference type="AlphaFoldDB" id="A0AA38VS02"/>
<comment type="similarity">
    <text evidence="1 2">Belongs to the GST superfamily.</text>
</comment>
<reference evidence="5" key="1">
    <citation type="submission" date="2022-07" db="EMBL/GenBank/DDBJ databases">
        <title>Fungi with potential for degradation of polypropylene.</title>
        <authorList>
            <person name="Gostincar C."/>
        </authorList>
    </citation>
    <scope>NUCLEOTIDE SEQUENCE</scope>
    <source>
        <strain evidence="5">EXF-13308</strain>
    </source>
</reference>
<dbReference type="SFLD" id="SFLDS00019">
    <property type="entry name" value="Glutathione_Transferase_(cytos"/>
    <property type="match status" value="1"/>
</dbReference>
<proteinExistence type="inferred from homology"/>
<evidence type="ECO:0000256" key="1">
    <source>
        <dbReference type="ARBA" id="ARBA00007409"/>
    </source>
</evidence>
<comment type="caution">
    <text evidence="5">The sequence shown here is derived from an EMBL/GenBank/DDBJ whole genome shotgun (WGS) entry which is preliminary data.</text>
</comment>
<organism evidence="5 6">
    <name type="scientific">Pleurostoma richardsiae</name>
    <dbReference type="NCBI Taxonomy" id="41990"/>
    <lineage>
        <taxon>Eukaryota</taxon>
        <taxon>Fungi</taxon>
        <taxon>Dikarya</taxon>
        <taxon>Ascomycota</taxon>
        <taxon>Pezizomycotina</taxon>
        <taxon>Sordariomycetes</taxon>
        <taxon>Sordariomycetidae</taxon>
        <taxon>Calosphaeriales</taxon>
        <taxon>Pleurostomataceae</taxon>
        <taxon>Pleurostoma</taxon>
    </lineage>
</organism>
<feature type="domain" description="GST N-terminal" evidence="3">
    <location>
        <begin position="5"/>
        <end position="87"/>
    </location>
</feature>
<dbReference type="Gene3D" id="1.20.1050.130">
    <property type="match status" value="1"/>
</dbReference>
<accession>A0AA38VS02</accession>
<dbReference type="EMBL" id="JANBVO010000010">
    <property type="protein sequence ID" value="KAJ9149222.1"/>
    <property type="molecule type" value="Genomic_DNA"/>
</dbReference>